<evidence type="ECO:0000256" key="9">
    <source>
        <dbReference type="ARBA" id="ARBA00030781"/>
    </source>
</evidence>
<dbReference type="Proteomes" id="UP000316921">
    <property type="component" value="Chromosome"/>
</dbReference>
<evidence type="ECO:0000256" key="1">
    <source>
        <dbReference type="ARBA" id="ARBA00005046"/>
    </source>
</evidence>
<comment type="subunit">
    <text evidence="6">Heterotetramer of 2 MoaD subunits and 2 MoaE subunits. Also stable as homodimer. The enzyme changes between these two forms during catalysis.</text>
</comment>
<organism evidence="12 13">
    <name type="scientific">Engelhardtia mirabilis</name>
    <dbReference type="NCBI Taxonomy" id="2528011"/>
    <lineage>
        <taxon>Bacteria</taxon>
        <taxon>Pseudomonadati</taxon>
        <taxon>Planctomycetota</taxon>
        <taxon>Planctomycetia</taxon>
        <taxon>Planctomycetia incertae sedis</taxon>
        <taxon>Engelhardtia</taxon>
    </lineage>
</organism>
<gene>
    <name evidence="12" type="primary">moaE1</name>
    <name evidence="12" type="ORF">Pla133_30360</name>
</gene>
<reference evidence="12 13" key="1">
    <citation type="submission" date="2019-02" db="EMBL/GenBank/DDBJ databases">
        <title>Deep-cultivation of Planctomycetes and their phenomic and genomic characterization uncovers novel biology.</title>
        <authorList>
            <person name="Wiegand S."/>
            <person name="Jogler M."/>
            <person name="Boedeker C."/>
            <person name="Pinto D."/>
            <person name="Vollmers J."/>
            <person name="Rivas-Marin E."/>
            <person name="Kohn T."/>
            <person name="Peeters S.H."/>
            <person name="Heuer A."/>
            <person name="Rast P."/>
            <person name="Oberbeckmann S."/>
            <person name="Bunk B."/>
            <person name="Jeske O."/>
            <person name="Meyerdierks A."/>
            <person name="Storesund J.E."/>
            <person name="Kallscheuer N."/>
            <person name="Luecker S."/>
            <person name="Lage O.M."/>
            <person name="Pohl T."/>
            <person name="Merkel B.J."/>
            <person name="Hornburger P."/>
            <person name="Mueller R.-W."/>
            <person name="Bruemmer F."/>
            <person name="Labrenz M."/>
            <person name="Spormann A.M."/>
            <person name="Op den Camp H."/>
            <person name="Overmann J."/>
            <person name="Amann R."/>
            <person name="Jetten M.S.M."/>
            <person name="Mascher T."/>
            <person name="Medema M.H."/>
            <person name="Devos D.P."/>
            <person name="Kaster A.-K."/>
            <person name="Ovreas L."/>
            <person name="Rohde M."/>
            <person name="Galperin M.Y."/>
            <person name="Jogler C."/>
        </authorList>
    </citation>
    <scope>NUCLEOTIDE SEQUENCE [LARGE SCALE GENOMIC DNA]</scope>
    <source>
        <strain evidence="12 13">Pla133</strain>
    </source>
</reference>
<comment type="catalytic activity">
    <reaction evidence="11">
        <text>2 [molybdopterin-synthase sulfur-carrier protein]-C-terminal-Gly-aminoethanethioate + cyclic pyranopterin phosphate + H2O = molybdopterin + 2 [molybdopterin-synthase sulfur-carrier protein]-C-terminal Gly-Gly + 2 H(+)</text>
        <dbReference type="Rhea" id="RHEA:26333"/>
        <dbReference type="Rhea" id="RHEA-COMP:12202"/>
        <dbReference type="Rhea" id="RHEA-COMP:19907"/>
        <dbReference type="ChEBI" id="CHEBI:15377"/>
        <dbReference type="ChEBI" id="CHEBI:15378"/>
        <dbReference type="ChEBI" id="CHEBI:58698"/>
        <dbReference type="ChEBI" id="CHEBI:59648"/>
        <dbReference type="ChEBI" id="CHEBI:90778"/>
        <dbReference type="ChEBI" id="CHEBI:232372"/>
        <dbReference type="EC" id="2.8.1.12"/>
    </reaction>
</comment>
<evidence type="ECO:0000313" key="13">
    <source>
        <dbReference type="Proteomes" id="UP000316921"/>
    </source>
</evidence>
<dbReference type="InterPro" id="IPR016155">
    <property type="entry name" value="Mopterin_synth/thiamin_S_b"/>
</dbReference>
<sequence length="243" mass="26481">MQITIQLHAVLRERAGAEHLTLDGVPDDLTVAGAKRLVAERWPELGNLDHVRGVLGTRYVPDGQAVDGSEVLHLLPPVSGGEPGEDELLERGLFELSSEPLDPGACLARVTHESCGASVVFTGTTRNRNRGQDVDRLEYEAFAAMAGPEMERVFEDCRALFGEGGSEEPAYDSPEGRSLRMLCVHRTGAVGLGEPSVVVAVASPHRDAAFRACRFLIDELKARLPVWKKEHYGDGHHWIGDRS</sequence>
<evidence type="ECO:0000256" key="7">
    <source>
        <dbReference type="ARBA" id="ARBA00029745"/>
    </source>
</evidence>
<evidence type="ECO:0000256" key="10">
    <source>
        <dbReference type="ARBA" id="ARBA00032474"/>
    </source>
</evidence>
<dbReference type="GO" id="GO:0006777">
    <property type="term" value="P:Mo-molybdopterin cofactor biosynthetic process"/>
    <property type="evidence" value="ECO:0007669"/>
    <property type="project" value="UniProtKB-KW"/>
</dbReference>
<dbReference type="RefSeq" id="WP_145066545.1">
    <property type="nucleotide sequence ID" value="NZ_CP036287.1"/>
</dbReference>
<dbReference type="PANTHER" id="PTHR23404">
    <property type="entry name" value="MOLYBDOPTERIN SYNTHASE RELATED"/>
    <property type="match status" value="1"/>
</dbReference>
<protein>
    <recommendedName>
        <fullName evidence="4">Molybdopterin synthase catalytic subunit</fullName>
        <ecNumber evidence="3">2.8.1.12</ecNumber>
    </recommendedName>
    <alternativeName>
        <fullName evidence="9">MPT synthase subunit 2</fullName>
    </alternativeName>
    <alternativeName>
        <fullName evidence="7">Molybdenum cofactor biosynthesis protein E</fullName>
    </alternativeName>
    <alternativeName>
        <fullName evidence="8">Molybdopterin-converting factor large subunit</fullName>
    </alternativeName>
    <alternativeName>
        <fullName evidence="10">Molybdopterin-converting factor subunit 2</fullName>
    </alternativeName>
</protein>
<evidence type="ECO:0000256" key="6">
    <source>
        <dbReference type="ARBA" id="ARBA00026066"/>
    </source>
</evidence>
<evidence type="ECO:0000256" key="5">
    <source>
        <dbReference type="ARBA" id="ARBA00023150"/>
    </source>
</evidence>
<dbReference type="GO" id="GO:0030366">
    <property type="term" value="F:molybdopterin synthase activity"/>
    <property type="evidence" value="ECO:0007669"/>
    <property type="project" value="UniProtKB-EC"/>
</dbReference>
<evidence type="ECO:0000313" key="12">
    <source>
        <dbReference type="EMBL" id="QDU67945.1"/>
    </source>
</evidence>
<dbReference type="SUPFAM" id="SSF54690">
    <property type="entry name" value="Molybdopterin synthase subunit MoaE"/>
    <property type="match status" value="1"/>
</dbReference>
<keyword evidence="13" id="KW-1185">Reference proteome</keyword>
<accession>A0A518BLU2</accession>
<evidence type="ECO:0000256" key="4">
    <source>
        <dbReference type="ARBA" id="ARBA00013858"/>
    </source>
</evidence>
<evidence type="ECO:0000256" key="8">
    <source>
        <dbReference type="ARBA" id="ARBA00030407"/>
    </source>
</evidence>
<evidence type="ECO:0000256" key="2">
    <source>
        <dbReference type="ARBA" id="ARBA00005426"/>
    </source>
</evidence>
<evidence type="ECO:0000256" key="3">
    <source>
        <dbReference type="ARBA" id="ARBA00011950"/>
    </source>
</evidence>
<name>A0A518BLU2_9BACT</name>
<dbReference type="Gene3D" id="3.10.20.30">
    <property type="match status" value="1"/>
</dbReference>
<proteinExistence type="inferred from homology"/>
<dbReference type="EMBL" id="CP036287">
    <property type="protein sequence ID" value="QDU67945.1"/>
    <property type="molecule type" value="Genomic_DNA"/>
</dbReference>
<dbReference type="InterPro" id="IPR036563">
    <property type="entry name" value="MoaE_sf"/>
</dbReference>
<dbReference type="SUPFAM" id="SSF54285">
    <property type="entry name" value="MoaD/ThiS"/>
    <property type="match status" value="1"/>
</dbReference>
<dbReference type="InterPro" id="IPR012675">
    <property type="entry name" value="Beta-grasp_dom_sf"/>
</dbReference>
<comment type="similarity">
    <text evidence="2">Belongs to the MoaE family.</text>
</comment>
<dbReference type="EC" id="2.8.1.12" evidence="3"/>
<dbReference type="InterPro" id="IPR003448">
    <property type="entry name" value="Mopterin_biosynth_MoaE"/>
</dbReference>
<dbReference type="KEGG" id="pbap:Pla133_30360"/>
<dbReference type="Pfam" id="PF02391">
    <property type="entry name" value="MoaE"/>
    <property type="match status" value="1"/>
</dbReference>
<comment type="pathway">
    <text evidence="1">Cofactor biosynthesis; molybdopterin biosynthesis.</text>
</comment>
<dbReference type="AlphaFoldDB" id="A0A518BLU2"/>
<keyword evidence="5" id="KW-0501">Molybdenum cofactor biosynthesis</keyword>
<keyword evidence="12" id="KW-0808">Transferase</keyword>
<dbReference type="CDD" id="cd00756">
    <property type="entry name" value="MoaE"/>
    <property type="match status" value="1"/>
</dbReference>
<evidence type="ECO:0000256" key="11">
    <source>
        <dbReference type="ARBA" id="ARBA00049878"/>
    </source>
</evidence>
<dbReference type="Gene3D" id="3.90.1170.40">
    <property type="entry name" value="Molybdopterin biosynthesis MoaE subunit"/>
    <property type="match status" value="1"/>
</dbReference>